<keyword evidence="3" id="KW-0732">Signal</keyword>
<sequence length="467" mass="48640">MRAAAVRAAAVCGALVLLAGCTSADGPTAAPEPGAGCPVTERAAPDPDRPVVDLDLRLADDRRTVTGTETVVLTPDLPVEDLWFRLVPNAPQSAGHRLTVEAVRGDLVAGGGYVDAGAAPGTPGGLYRVDLREPVPAGRTVTVELDLRLRLTDEWTPAGFDRLGAADDVTWWGSGVPLLTWEPGHGWGRDPMVEVSGETTAAPAADTTLHISAPGDLVVLMSGDQAPPREEPGGRRVWESHDPVARDVAVAVGEFDTATVDVGGTRVTAGVLAGADTSAEELAEATAEAVRALEGRFGPFPYPTLAVPLVSDDGGGEEYSSAILMGDADEDLLVHEVAHMWFYGMVGNSQFRDPWLDEAFATYAQGHGDTDDLDRAGAVGGSMADFADQDEYEALVYGKGAAALAAAREAAGEQAFDAAVRCYVESQAWTIARPEDLARALQGLEPALDVLVEAGALGRQDVEAAGD</sequence>
<feature type="region of interest" description="Disordered" evidence="2">
    <location>
        <begin position="27"/>
        <end position="49"/>
    </location>
</feature>
<dbReference type="GO" id="GO:0046872">
    <property type="term" value="F:metal ion binding"/>
    <property type="evidence" value="ECO:0007669"/>
    <property type="project" value="UniProtKB-KW"/>
</dbReference>
<evidence type="ECO:0000256" key="2">
    <source>
        <dbReference type="SAM" id="MobiDB-lite"/>
    </source>
</evidence>
<keyword evidence="5" id="KW-1185">Reference proteome</keyword>
<feature type="binding site" evidence="1">
    <location>
        <position position="358"/>
    </location>
    <ligand>
        <name>Zn(2+)</name>
        <dbReference type="ChEBI" id="CHEBI:29105"/>
        <note>catalytic</note>
    </ligand>
</feature>
<dbReference type="PROSITE" id="PS51257">
    <property type="entry name" value="PROKAR_LIPOPROTEIN"/>
    <property type="match status" value="1"/>
</dbReference>
<evidence type="ECO:0000313" key="5">
    <source>
        <dbReference type="Proteomes" id="UP000198680"/>
    </source>
</evidence>
<dbReference type="PANTHER" id="PTHR45726:SF3">
    <property type="entry name" value="LEUKOTRIENE A-4 HYDROLASE"/>
    <property type="match status" value="1"/>
</dbReference>
<evidence type="ECO:0000256" key="1">
    <source>
        <dbReference type="PIRSR" id="PIRSR634015-3"/>
    </source>
</evidence>
<reference evidence="5" key="1">
    <citation type="submission" date="2016-10" db="EMBL/GenBank/DDBJ databases">
        <authorList>
            <person name="Varghese N."/>
            <person name="Submissions S."/>
        </authorList>
    </citation>
    <scope>NUCLEOTIDE SEQUENCE [LARGE SCALE GENOMIC DNA]</scope>
    <source>
        <strain evidence="5">DSM 45419</strain>
    </source>
</reference>
<dbReference type="RefSeq" id="WP_091215214.1">
    <property type="nucleotide sequence ID" value="NZ_FNHE01000003.1"/>
</dbReference>
<dbReference type="Gene3D" id="1.10.390.10">
    <property type="entry name" value="Neutral Protease Domain 2"/>
    <property type="match status" value="2"/>
</dbReference>
<proteinExistence type="predicted"/>
<keyword evidence="1" id="KW-0479">Metal-binding</keyword>
<dbReference type="Proteomes" id="UP000198680">
    <property type="component" value="Unassembled WGS sequence"/>
</dbReference>
<accession>A0A1G9PIF0</accession>
<dbReference type="AlphaFoldDB" id="A0A1G9PIF0"/>
<name>A0A1G9PIF0_9ACTN</name>
<comment type="cofactor">
    <cofactor evidence="1">
        <name>Zn(2+)</name>
        <dbReference type="ChEBI" id="CHEBI:29105"/>
    </cofactor>
    <text evidence="1">Binds 1 zinc ion per subunit.</text>
</comment>
<protein>
    <submittedName>
        <fullName evidence="4">Peptidase family M1</fullName>
    </submittedName>
</protein>
<feature type="signal peptide" evidence="3">
    <location>
        <begin position="1"/>
        <end position="24"/>
    </location>
</feature>
<organism evidence="4 5">
    <name type="scientific">Geodermatophilus siccatus</name>
    <dbReference type="NCBI Taxonomy" id="1137991"/>
    <lineage>
        <taxon>Bacteria</taxon>
        <taxon>Bacillati</taxon>
        <taxon>Actinomycetota</taxon>
        <taxon>Actinomycetes</taxon>
        <taxon>Geodermatophilales</taxon>
        <taxon>Geodermatophilaceae</taxon>
        <taxon>Geodermatophilus</taxon>
    </lineage>
</organism>
<dbReference type="EMBL" id="FNHE01000003">
    <property type="protein sequence ID" value="SDL97977.1"/>
    <property type="molecule type" value="Genomic_DNA"/>
</dbReference>
<dbReference type="InterPro" id="IPR034015">
    <property type="entry name" value="M1_LTA4H"/>
</dbReference>
<feature type="binding site" evidence="1">
    <location>
        <position position="339"/>
    </location>
    <ligand>
        <name>Zn(2+)</name>
        <dbReference type="ChEBI" id="CHEBI:29105"/>
        <note>catalytic</note>
    </ligand>
</feature>
<gene>
    <name evidence="4" type="ORF">SAMN05660642_01219</name>
</gene>
<dbReference type="STRING" id="1137991.SAMN05660642_01219"/>
<evidence type="ECO:0000313" key="4">
    <source>
        <dbReference type="EMBL" id="SDL97977.1"/>
    </source>
</evidence>
<dbReference type="PANTHER" id="PTHR45726">
    <property type="entry name" value="LEUKOTRIENE A-4 HYDROLASE"/>
    <property type="match status" value="1"/>
</dbReference>
<evidence type="ECO:0000256" key="3">
    <source>
        <dbReference type="SAM" id="SignalP"/>
    </source>
</evidence>
<dbReference type="SUPFAM" id="SSF55486">
    <property type="entry name" value="Metalloproteases ('zincins'), catalytic domain"/>
    <property type="match status" value="1"/>
</dbReference>
<feature type="binding site" evidence="1">
    <location>
        <position position="335"/>
    </location>
    <ligand>
        <name>Zn(2+)</name>
        <dbReference type="ChEBI" id="CHEBI:29105"/>
        <note>catalytic</note>
    </ligand>
</feature>
<feature type="chain" id="PRO_5011615340" evidence="3">
    <location>
        <begin position="25"/>
        <end position="467"/>
    </location>
</feature>
<keyword evidence="1" id="KW-0862">Zinc</keyword>
<dbReference type="InterPro" id="IPR027268">
    <property type="entry name" value="Peptidase_M4/M1_CTD_sf"/>
</dbReference>